<dbReference type="GO" id="GO:0000272">
    <property type="term" value="P:polysaccharide catabolic process"/>
    <property type="evidence" value="ECO:0007669"/>
    <property type="project" value="UniProtKB-KW"/>
</dbReference>
<keyword evidence="7" id="KW-0624">Polysaccharide degradation</keyword>
<keyword evidence="6" id="KW-0326">Glycosidase</keyword>
<feature type="domain" description="Mannosidase Ig/CBM-like" evidence="12">
    <location>
        <begin position="737"/>
        <end position="815"/>
    </location>
</feature>
<dbReference type="PANTHER" id="PTHR43730:SF1">
    <property type="entry name" value="BETA-MANNOSIDASE"/>
    <property type="match status" value="1"/>
</dbReference>
<dbReference type="Gene3D" id="2.60.40.10">
    <property type="entry name" value="Immunoglobulins"/>
    <property type="match status" value="2"/>
</dbReference>
<evidence type="ECO:0000259" key="11">
    <source>
        <dbReference type="Pfam" id="PF00703"/>
    </source>
</evidence>
<evidence type="ECO:0000256" key="5">
    <source>
        <dbReference type="ARBA" id="ARBA00023277"/>
    </source>
</evidence>
<evidence type="ECO:0000256" key="6">
    <source>
        <dbReference type="ARBA" id="ARBA00023295"/>
    </source>
</evidence>
<evidence type="ECO:0000313" key="14">
    <source>
        <dbReference type="EMBL" id="KAK4456497.1"/>
    </source>
</evidence>
<name>A0AAV9H6Z4_9PEZI</name>
<evidence type="ECO:0000256" key="3">
    <source>
        <dbReference type="ARBA" id="ARBA00012754"/>
    </source>
</evidence>
<proteinExistence type="inferred from homology"/>
<dbReference type="InterPro" id="IPR041447">
    <property type="entry name" value="Mannosidase_ig"/>
</dbReference>
<dbReference type="InterPro" id="IPR006102">
    <property type="entry name" value="Ig-like_GH2"/>
</dbReference>
<dbReference type="GO" id="GO:0005576">
    <property type="term" value="C:extracellular region"/>
    <property type="evidence" value="ECO:0007669"/>
    <property type="project" value="UniProtKB-SubCell"/>
</dbReference>
<dbReference type="FunFam" id="2.60.120.260:FF:000118">
    <property type="entry name" value="Beta-mannosidase B"/>
    <property type="match status" value="1"/>
</dbReference>
<keyword evidence="5" id="KW-0119">Carbohydrate metabolism</keyword>
<dbReference type="SUPFAM" id="SSF49303">
    <property type="entry name" value="beta-Galactosidase/glucuronidase domain"/>
    <property type="match status" value="2"/>
</dbReference>
<dbReference type="EMBL" id="MU865206">
    <property type="protein sequence ID" value="KAK4456497.1"/>
    <property type="molecule type" value="Genomic_DNA"/>
</dbReference>
<evidence type="ECO:0000313" key="15">
    <source>
        <dbReference type="Proteomes" id="UP001321749"/>
    </source>
</evidence>
<dbReference type="InterPro" id="IPR054593">
    <property type="entry name" value="Beta-mannosidase-like_N2"/>
</dbReference>
<accession>A0AAV9H6Z4</accession>
<organism evidence="14 15">
    <name type="scientific">Cladorrhinum samala</name>
    <dbReference type="NCBI Taxonomy" id="585594"/>
    <lineage>
        <taxon>Eukaryota</taxon>
        <taxon>Fungi</taxon>
        <taxon>Dikarya</taxon>
        <taxon>Ascomycota</taxon>
        <taxon>Pezizomycotina</taxon>
        <taxon>Sordariomycetes</taxon>
        <taxon>Sordariomycetidae</taxon>
        <taxon>Sordariales</taxon>
        <taxon>Podosporaceae</taxon>
        <taxon>Cladorrhinum</taxon>
    </lineage>
</organism>
<protein>
    <recommendedName>
        <fullName evidence="9">Beta-mannosidase B</fullName>
        <ecNumber evidence="3">3.2.1.25</ecNumber>
    </recommendedName>
    <alternativeName>
        <fullName evidence="10">Mannanase B</fullName>
    </alternativeName>
</protein>
<dbReference type="InterPro" id="IPR050887">
    <property type="entry name" value="Beta-mannosidase_GH2"/>
</dbReference>
<dbReference type="InterPro" id="IPR013783">
    <property type="entry name" value="Ig-like_fold"/>
</dbReference>
<dbReference type="Pfam" id="PF00703">
    <property type="entry name" value="Glyco_hydro_2"/>
    <property type="match status" value="1"/>
</dbReference>
<evidence type="ECO:0000256" key="8">
    <source>
        <dbReference type="ARBA" id="ARBA00038429"/>
    </source>
</evidence>
<dbReference type="GO" id="GO:0004567">
    <property type="term" value="F:beta-mannosidase activity"/>
    <property type="evidence" value="ECO:0007669"/>
    <property type="project" value="UniProtKB-EC"/>
</dbReference>
<comment type="catalytic activity">
    <reaction evidence="1">
        <text>Hydrolysis of terminal, non-reducing beta-D-mannose residues in beta-D-mannosides.</text>
        <dbReference type="EC" id="3.2.1.25"/>
    </reaction>
</comment>
<evidence type="ECO:0000256" key="2">
    <source>
        <dbReference type="ARBA" id="ARBA00004740"/>
    </source>
</evidence>
<dbReference type="Proteomes" id="UP001321749">
    <property type="component" value="Unassembled WGS sequence"/>
</dbReference>
<evidence type="ECO:0000259" key="12">
    <source>
        <dbReference type="Pfam" id="PF17786"/>
    </source>
</evidence>
<feature type="domain" description="Beta-mannosidase-like galactose-binding" evidence="13">
    <location>
        <begin position="13"/>
        <end position="186"/>
    </location>
</feature>
<evidence type="ECO:0000256" key="4">
    <source>
        <dbReference type="ARBA" id="ARBA00022801"/>
    </source>
</evidence>
<comment type="similarity">
    <text evidence="8">Belongs to the glycosyl hydrolase 2 family. Beta-mannosidase B subfamily.</text>
</comment>
<dbReference type="InterPro" id="IPR036156">
    <property type="entry name" value="Beta-gal/glucu_dom_sf"/>
</dbReference>
<sequence length="891" mass="102264">MPASTHHNLFQGWKFKRLQDEKWHEVKQMPCDVHSGLIETGDILHPFADLNELDAAWIGEETWQYRVAFPAPEESTAKSTRTDIIFEGLDTFATVNLNGSQILSSDNMFLEHRVDISDILTKDGTDNILDIVFEPARQKGLEIVQAHPEHEFIVHQTEASRGPVRKAQYHWGWDWGPILMTVGPWKPVRLETYVSRIDQVRVDYTIETDNETPFVELTVSARIVGPAENVQLMLLYDGKTIAEVKESNNNTRSDPEQTPWNYTSAQVKLENPQLWWPRGYGGPNLYELILCIIAEDGTTLADDRQTIGFRKVELVQEQDNFGESFYFRVNNTDVFIGGSCWIPADSFLSKIPAQRYRDWMTLLADGNQNMIRVWGGGIYEHPAFYEACDELGILVWQDFMFACASYPTYPEFLSSIEKESTQALRRLRHHPSIILWCGNNEDYQIQERYNLEYDTSDADPESWLKSSFPARYIYEHLLPQLVSQETKPTSVIYRPSSPFGNGASTTLKVDSTVGDIHQWNMWHGEAKPFQLLPEMGGRFVSEFGMESYPHLETVHKFVSDEKERYPGSRTIDFHNKAIGYERRLLTYLSENYRLRPDLPAFVHLTQVLQADAMAQAYRSWRRQWGTEKQRRCGGALVWQLNDCWPTISWAVADYFLVRKPAWYAIRRAMAPVAVGVNRKFWDCTTRPGDGKLWKRDTGHTDPRKPLGEVEFDVWVAAARPELKHKKKKKENTTASEAYRLRVRFVGVNSGEDIKQQIEKDLDLAELNGTTEALVREKFEWDQGGPEREPFIIHASLSVGGVEVSSDVSWPDPIKYLDFSDRGVEVKYVERAEEDDTVEVSAKKPVKGFVFSERQGVSVSDNGFDLVPREKPVTVKIKGAKAQELSWTFVGQ</sequence>
<evidence type="ECO:0000256" key="1">
    <source>
        <dbReference type="ARBA" id="ARBA00000829"/>
    </source>
</evidence>
<dbReference type="Gene3D" id="2.60.120.260">
    <property type="entry name" value="Galactose-binding domain-like"/>
    <property type="match status" value="1"/>
</dbReference>
<dbReference type="EC" id="3.2.1.25" evidence="3"/>
<dbReference type="FunFam" id="3.20.20.80:FF:000050">
    <property type="entry name" value="Beta-mannosidase B"/>
    <property type="match status" value="1"/>
</dbReference>
<gene>
    <name evidence="14" type="ORF">QBC42DRAFT_342337</name>
</gene>
<evidence type="ECO:0000256" key="7">
    <source>
        <dbReference type="ARBA" id="ARBA00023326"/>
    </source>
</evidence>
<keyword evidence="4 14" id="KW-0378">Hydrolase</keyword>
<evidence type="ECO:0000259" key="13">
    <source>
        <dbReference type="Pfam" id="PF22666"/>
    </source>
</evidence>
<dbReference type="SUPFAM" id="SSF49785">
    <property type="entry name" value="Galactose-binding domain-like"/>
    <property type="match status" value="1"/>
</dbReference>
<evidence type="ECO:0000256" key="9">
    <source>
        <dbReference type="ARBA" id="ARBA00041069"/>
    </source>
</evidence>
<dbReference type="Pfam" id="PF22666">
    <property type="entry name" value="Glyco_hydro_2_N2"/>
    <property type="match status" value="1"/>
</dbReference>
<reference evidence="14" key="1">
    <citation type="journal article" date="2023" name="Mol. Phylogenet. Evol.">
        <title>Genome-scale phylogeny and comparative genomics of the fungal order Sordariales.</title>
        <authorList>
            <person name="Hensen N."/>
            <person name="Bonometti L."/>
            <person name="Westerberg I."/>
            <person name="Brannstrom I.O."/>
            <person name="Guillou S."/>
            <person name="Cros-Aarteil S."/>
            <person name="Calhoun S."/>
            <person name="Haridas S."/>
            <person name="Kuo A."/>
            <person name="Mondo S."/>
            <person name="Pangilinan J."/>
            <person name="Riley R."/>
            <person name="LaButti K."/>
            <person name="Andreopoulos B."/>
            <person name="Lipzen A."/>
            <person name="Chen C."/>
            <person name="Yan M."/>
            <person name="Daum C."/>
            <person name="Ng V."/>
            <person name="Clum A."/>
            <person name="Steindorff A."/>
            <person name="Ohm R.A."/>
            <person name="Martin F."/>
            <person name="Silar P."/>
            <person name="Natvig D.O."/>
            <person name="Lalanne C."/>
            <person name="Gautier V."/>
            <person name="Ament-Velasquez S.L."/>
            <person name="Kruys A."/>
            <person name="Hutchinson M.I."/>
            <person name="Powell A.J."/>
            <person name="Barry K."/>
            <person name="Miller A.N."/>
            <person name="Grigoriev I.V."/>
            <person name="Debuchy R."/>
            <person name="Gladieux P."/>
            <person name="Hiltunen Thoren M."/>
            <person name="Johannesson H."/>
        </authorList>
    </citation>
    <scope>NUCLEOTIDE SEQUENCE</scope>
    <source>
        <strain evidence="14">PSN324</strain>
    </source>
</reference>
<dbReference type="SUPFAM" id="SSF51445">
    <property type="entry name" value="(Trans)glycosidases"/>
    <property type="match status" value="1"/>
</dbReference>
<dbReference type="Pfam" id="PF17786">
    <property type="entry name" value="Mannosidase_ig"/>
    <property type="match status" value="1"/>
</dbReference>
<dbReference type="PANTHER" id="PTHR43730">
    <property type="entry name" value="BETA-MANNOSIDASE"/>
    <property type="match status" value="1"/>
</dbReference>
<evidence type="ECO:0000256" key="10">
    <source>
        <dbReference type="ARBA" id="ARBA00041614"/>
    </source>
</evidence>
<comment type="pathway">
    <text evidence="2">Glycan metabolism; N-glycan degradation.</text>
</comment>
<dbReference type="AlphaFoldDB" id="A0AAV9H6Z4"/>
<keyword evidence="15" id="KW-1185">Reference proteome</keyword>
<dbReference type="GO" id="GO:0006516">
    <property type="term" value="P:glycoprotein catabolic process"/>
    <property type="evidence" value="ECO:0007669"/>
    <property type="project" value="TreeGrafter"/>
</dbReference>
<dbReference type="Gene3D" id="3.20.20.80">
    <property type="entry name" value="Glycosidases"/>
    <property type="match status" value="1"/>
</dbReference>
<comment type="caution">
    <text evidence="14">The sequence shown here is derived from an EMBL/GenBank/DDBJ whole genome shotgun (WGS) entry which is preliminary data.</text>
</comment>
<feature type="domain" description="Glycoside hydrolase family 2 immunoglobulin-like beta-sandwich" evidence="11">
    <location>
        <begin position="196"/>
        <end position="310"/>
    </location>
</feature>
<dbReference type="InterPro" id="IPR008979">
    <property type="entry name" value="Galactose-bd-like_sf"/>
</dbReference>
<dbReference type="InterPro" id="IPR017853">
    <property type="entry name" value="GH"/>
</dbReference>
<reference evidence="14" key="2">
    <citation type="submission" date="2023-06" db="EMBL/GenBank/DDBJ databases">
        <authorList>
            <consortium name="Lawrence Berkeley National Laboratory"/>
            <person name="Mondo S.J."/>
            <person name="Hensen N."/>
            <person name="Bonometti L."/>
            <person name="Westerberg I."/>
            <person name="Brannstrom I.O."/>
            <person name="Guillou S."/>
            <person name="Cros-Aarteil S."/>
            <person name="Calhoun S."/>
            <person name="Haridas S."/>
            <person name="Kuo A."/>
            <person name="Pangilinan J."/>
            <person name="Riley R."/>
            <person name="Labutti K."/>
            <person name="Andreopoulos B."/>
            <person name="Lipzen A."/>
            <person name="Chen C."/>
            <person name="Yanf M."/>
            <person name="Daum C."/>
            <person name="Ng V."/>
            <person name="Clum A."/>
            <person name="Steindorff A."/>
            <person name="Ohm R."/>
            <person name="Martin F."/>
            <person name="Silar P."/>
            <person name="Natvig D."/>
            <person name="Lalanne C."/>
            <person name="Gautier V."/>
            <person name="Ament-Velasquez S.L."/>
            <person name="Kruys A."/>
            <person name="Hutchinson M.I."/>
            <person name="Powell A.J."/>
            <person name="Barry K."/>
            <person name="Miller A.N."/>
            <person name="Grigoriev I.V."/>
            <person name="Debuchy R."/>
            <person name="Gladieux P."/>
            <person name="Thoren M.H."/>
            <person name="Johannesson H."/>
        </authorList>
    </citation>
    <scope>NUCLEOTIDE SEQUENCE</scope>
    <source>
        <strain evidence="14">PSN324</strain>
    </source>
</reference>